<evidence type="ECO:0000313" key="11">
    <source>
        <dbReference type="Proteomes" id="UP000029278"/>
    </source>
</evidence>
<accession>A0A091A738</accession>
<feature type="transmembrane region" description="Helical" evidence="7">
    <location>
        <begin position="122"/>
        <end position="147"/>
    </location>
</feature>
<evidence type="ECO:0000256" key="4">
    <source>
        <dbReference type="ARBA" id="ARBA00022692"/>
    </source>
</evidence>
<keyword evidence="6 7" id="KW-0472">Membrane</keyword>
<evidence type="ECO:0000256" key="6">
    <source>
        <dbReference type="ARBA" id="ARBA00023136"/>
    </source>
</evidence>
<dbReference type="PANTHER" id="PTHR43386">
    <property type="entry name" value="OLIGOPEPTIDE TRANSPORT SYSTEM PERMEASE PROTEIN APPC"/>
    <property type="match status" value="1"/>
</dbReference>
<name>A0A091A738_PAEMA</name>
<feature type="transmembrane region" description="Helical" evidence="7">
    <location>
        <begin position="56"/>
        <end position="77"/>
    </location>
</feature>
<feature type="region of interest" description="Disordered" evidence="8">
    <location>
        <begin position="1"/>
        <end position="40"/>
    </location>
</feature>
<reference evidence="10 11" key="1">
    <citation type="submission" date="2014-04" db="EMBL/GenBank/DDBJ databases">
        <authorList>
            <person name="Bishop-Lilly K.A."/>
            <person name="Broomall S.M."/>
            <person name="Chain P.S."/>
            <person name="Chertkov O."/>
            <person name="Coyne S.R."/>
            <person name="Daligault H.E."/>
            <person name="Davenport K.W."/>
            <person name="Erkkila T."/>
            <person name="Frey K.G."/>
            <person name="Gibbons H.S."/>
            <person name="Gu W."/>
            <person name="Jaissle J."/>
            <person name="Johnson S.L."/>
            <person name="Koroleva G.I."/>
            <person name="Ladner J.T."/>
            <person name="Lo C.-C."/>
            <person name="Minogue T.D."/>
            <person name="Munk C."/>
            <person name="Palacios G.F."/>
            <person name="Redden C.L."/>
            <person name="Rosenzweig C.N."/>
            <person name="Scholz M.B."/>
            <person name="Teshima H."/>
            <person name="Xu Y."/>
        </authorList>
    </citation>
    <scope>NUCLEOTIDE SEQUENCE [LARGE SCALE GENOMIC DNA]</scope>
    <source>
        <strain evidence="10 11">8244</strain>
    </source>
</reference>
<comment type="subcellular location">
    <subcellularLocation>
        <location evidence="1 7">Cell membrane</location>
        <topology evidence="1 7">Multi-pass membrane protein</topology>
    </subcellularLocation>
</comment>
<protein>
    <submittedName>
        <fullName evidence="10">Binding--dependent transport system inner membrane component family protein</fullName>
    </submittedName>
</protein>
<keyword evidence="2 7" id="KW-0813">Transport</keyword>
<dbReference type="InterPro" id="IPR035906">
    <property type="entry name" value="MetI-like_sf"/>
</dbReference>
<feature type="transmembrane region" description="Helical" evidence="7">
    <location>
        <begin position="289"/>
        <end position="307"/>
    </location>
</feature>
<organism evidence="10 11">
    <name type="scientific">Paenibacillus macerans</name>
    <name type="common">Bacillus macerans</name>
    <dbReference type="NCBI Taxonomy" id="44252"/>
    <lineage>
        <taxon>Bacteria</taxon>
        <taxon>Bacillati</taxon>
        <taxon>Bacillota</taxon>
        <taxon>Bacilli</taxon>
        <taxon>Bacillales</taxon>
        <taxon>Paenibacillaceae</taxon>
        <taxon>Paenibacillus</taxon>
    </lineage>
</organism>
<gene>
    <name evidence="10" type="ORF">DJ90_5482</name>
</gene>
<feature type="transmembrane region" description="Helical" evidence="7">
    <location>
        <begin position="167"/>
        <end position="191"/>
    </location>
</feature>
<dbReference type="Pfam" id="PF00528">
    <property type="entry name" value="BPD_transp_1"/>
    <property type="match status" value="1"/>
</dbReference>
<dbReference type="GO" id="GO:0005886">
    <property type="term" value="C:plasma membrane"/>
    <property type="evidence" value="ECO:0007669"/>
    <property type="project" value="UniProtKB-SubCell"/>
</dbReference>
<dbReference type="Proteomes" id="UP000029278">
    <property type="component" value="Unassembled WGS sequence"/>
</dbReference>
<keyword evidence="5 7" id="KW-1133">Transmembrane helix</keyword>
<keyword evidence="4 7" id="KW-0812">Transmembrane</keyword>
<keyword evidence="3" id="KW-1003">Cell membrane</keyword>
<dbReference type="STRING" id="44252.DJ90_5482"/>
<evidence type="ECO:0000256" key="2">
    <source>
        <dbReference type="ARBA" id="ARBA00022448"/>
    </source>
</evidence>
<dbReference type="PATRIC" id="fig|44252.3.peg.355"/>
<evidence type="ECO:0000313" key="10">
    <source>
        <dbReference type="EMBL" id="KFN12046.1"/>
    </source>
</evidence>
<dbReference type="EMBL" id="JMQA01000002">
    <property type="protein sequence ID" value="KFN12046.1"/>
    <property type="molecule type" value="Genomic_DNA"/>
</dbReference>
<dbReference type="CDD" id="cd06261">
    <property type="entry name" value="TM_PBP2"/>
    <property type="match status" value="1"/>
</dbReference>
<dbReference type="GO" id="GO:0055085">
    <property type="term" value="P:transmembrane transport"/>
    <property type="evidence" value="ECO:0007669"/>
    <property type="project" value="InterPro"/>
</dbReference>
<dbReference type="Pfam" id="PF12911">
    <property type="entry name" value="OppC_N"/>
    <property type="match status" value="1"/>
</dbReference>
<evidence type="ECO:0000259" key="9">
    <source>
        <dbReference type="PROSITE" id="PS50928"/>
    </source>
</evidence>
<keyword evidence="11" id="KW-1185">Reference proteome</keyword>
<proteinExistence type="inferred from homology"/>
<dbReference type="PROSITE" id="PS50928">
    <property type="entry name" value="ABC_TM1"/>
    <property type="match status" value="1"/>
</dbReference>
<evidence type="ECO:0000256" key="1">
    <source>
        <dbReference type="ARBA" id="ARBA00004651"/>
    </source>
</evidence>
<dbReference type="InterPro" id="IPR000515">
    <property type="entry name" value="MetI-like"/>
</dbReference>
<evidence type="ECO:0000256" key="7">
    <source>
        <dbReference type="RuleBase" id="RU363032"/>
    </source>
</evidence>
<evidence type="ECO:0000256" key="5">
    <source>
        <dbReference type="ARBA" id="ARBA00022989"/>
    </source>
</evidence>
<dbReference type="InterPro" id="IPR050366">
    <property type="entry name" value="BP-dependent_transpt_permease"/>
</dbReference>
<sequence length="339" mass="36894">MSELKVPYPSGPSPEPPVPKPAESSVTGGKAEPALSSKKPPGPWRMLWSKFSHNPYAMTGLGVLLFFIIAAVLAPLISRHDPAKIDLLYANLPAGSPGHLLGTDELGRDIFTRLLYSARISLLIGFSVALASVVIGSVVGALSGYFGGWVDTVCMRIVDVMNSVPTLFLNILVLAIFGSEIRYMIMILALTSWMSIARLVRGNFLQLREMQYVEAARAIGVSDMGIIFRHLLRNSSFPIIVNATLMVGTAILSESALSYLGLGIQAPATSWGLMLSNAQEFMLIDKMQAVYPGLCILIVVLAVNFIGDGIRDALDPRQNISKSRRRLTKWRKNYSKSAN</sequence>
<dbReference type="AlphaFoldDB" id="A0A091A738"/>
<dbReference type="SUPFAM" id="SSF161098">
    <property type="entry name" value="MetI-like"/>
    <property type="match status" value="1"/>
</dbReference>
<dbReference type="Gene3D" id="1.10.3720.10">
    <property type="entry name" value="MetI-like"/>
    <property type="match status" value="1"/>
</dbReference>
<dbReference type="PANTHER" id="PTHR43386:SF1">
    <property type="entry name" value="D,D-DIPEPTIDE TRANSPORT SYSTEM PERMEASE PROTEIN DDPC-RELATED"/>
    <property type="match status" value="1"/>
</dbReference>
<feature type="domain" description="ABC transmembrane type-1" evidence="9">
    <location>
        <begin position="118"/>
        <end position="307"/>
    </location>
</feature>
<feature type="transmembrane region" description="Helical" evidence="7">
    <location>
        <begin position="239"/>
        <end position="262"/>
    </location>
</feature>
<evidence type="ECO:0000256" key="8">
    <source>
        <dbReference type="SAM" id="MobiDB-lite"/>
    </source>
</evidence>
<dbReference type="HOGENOM" id="CLU_028518_5_0_9"/>
<comment type="similarity">
    <text evidence="7">Belongs to the binding-protein-dependent transport system permease family.</text>
</comment>
<evidence type="ECO:0000256" key="3">
    <source>
        <dbReference type="ARBA" id="ARBA00022475"/>
    </source>
</evidence>
<comment type="caution">
    <text evidence="10">The sequence shown here is derived from an EMBL/GenBank/DDBJ whole genome shotgun (WGS) entry which is preliminary data.</text>
</comment>
<dbReference type="InterPro" id="IPR025966">
    <property type="entry name" value="OppC_N"/>
</dbReference>
<feature type="compositionally biased region" description="Pro residues" evidence="8">
    <location>
        <begin position="9"/>
        <end position="20"/>
    </location>
</feature>